<gene>
    <name evidence="6" type="ORF">C5E45_34195</name>
</gene>
<evidence type="ECO:0000313" key="6">
    <source>
        <dbReference type="EMBL" id="PPJ29060.1"/>
    </source>
</evidence>
<dbReference type="Gene3D" id="3.20.20.70">
    <property type="entry name" value="Aldolase class I"/>
    <property type="match status" value="1"/>
</dbReference>
<sequence length="306" mass="32466">MLVAGAGGVDRIGEWPIVAALTPFRVDGAVDYGALGDYLDLLTAAGVPSVLVGGTTGEFASLTVHERKQVLQFCRGRWSRQLIAQVGASAVGDVTELVVHANDVADALAVIAPYFFAGPPEAGVEAFYARVLRFARKPLLLYNFPRHTQVALAPVLVERLAVRFPLVRGIKDSGKDFAVSREYKTRCPQLTVLLGDDRACARLGELGVDGVVTGAGGPVAELPVAIAAATRAGDSACARRSQAVFDRYTDRRKATPVSDIAFAKSALAARLPGFPTHVRPPLTAAPPELTADITAFLRNEIFTEFG</sequence>
<dbReference type="Pfam" id="PF00701">
    <property type="entry name" value="DHDPS"/>
    <property type="match status" value="1"/>
</dbReference>
<protein>
    <recommendedName>
        <fullName evidence="8">Dihydrodipicolinate synthase family protein</fullName>
    </recommendedName>
</protein>
<reference evidence="6 7" key="1">
    <citation type="submission" date="2018-02" db="EMBL/GenBank/DDBJ databases">
        <title>8 Nocardia nova and 1 Nocardia cyriacigeorgica strain used for evolution to TMP-SMX.</title>
        <authorList>
            <person name="Mehta H."/>
            <person name="Weng J."/>
            <person name="Shamoo Y."/>
        </authorList>
    </citation>
    <scope>NUCLEOTIDE SEQUENCE [LARGE SCALE GENOMIC DNA]</scope>
    <source>
        <strain evidence="6 7">MDA3139</strain>
    </source>
</reference>
<dbReference type="PANTHER" id="PTHR12128">
    <property type="entry name" value="DIHYDRODIPICOLINATE SYNTHASE"/>
    <property type="match status" value="1"/>
</dbReference>
<dbReference type="PIRSF" id="PIRSF001365">
    <property type="entry name" value="DHDPS"/>
    <property type="match status" value="1"/>
</dbReference>
<accession>A0A2S6A7R7</accession>
<comment type="similarity">
    <text evidence="3">Belongs to the DapA family.</text>
</comment>
<feature type="active site" description="Schiff-base intermediate with substrate" evidence="4">
    <location>
        <position position="171"/>
    </location>
</feature>
<dbReference type="PROSITE" id="PS00666">
    <property type="entry name" value="DHDPS_2"/>
    <property type="match status" value="1"/>
</dbReference>
<proteinExistence type="inferred from homology"/>
<feature type="binding site" evidence="5">
    <location>
        <position position="56"/>
    </location>
    <ligand>
        <name>pyruvate</name>
        <dbReference type="ChEBI" id="CHEBI:15361"/>
    </ligand>
</feature>
<dbReference type="PROSITE" id="PS00665">
    <property type="entry name" value="DHDPS_1"/>
    <property type="match status" value="1"/>
</dbReference>
<dbReference type="PANTHER" id="PTHR12128:SF67">
    <property type="entry name" value="BLR3884 PROTEIN"/>
    <property type="match status" value="1"/>
</dbReference>
<dbReference type="EMBL" id="PSZC01000049">
    <property type="protein sequence ID" value="PPJ29060.1"/>
    <property type="molecule type" value="Genomic_DNA"/>
</dbReference>
<feature type="binding site" evidence="5">
    <location>
        <position position="212"/>
    </location>
    <ligand>
        <name>pyruvate</name>
        <dbReference type="ChEBI" id="CHEBI:15361"/>
    </ligand>
</feature>
<evidence type="ECO:0000256" key="2">
    <source>
        <dbReference type="ARBA" id="ARBA00023270"/>
    </source>
</evidence>
<evidence type="ECO:0000313" key="7">
    <source>
        <dbReference type="Proteomes" id="UP000239874"/>
    </source>
</evidence>
<feature type="active site" description="Proton donor/acceptor" evidence="4">
    <location>
        <position position="142"/>
    </location>
</feature>
<organism evidence="6 7">
    <name type="scientific">Nocardia nova</name>
    <dbReference type="NCBI Taxonomy" id="37330"/>
    <lineage>
        <taxon>Bacteria</taxon>
        <taxon>Bacillati</taxon>
        <taxon>Actinomycetota</taxon>
        <taxon>Actinomycetes</taxon>
        <taxon>Mycobacteriales</taxon>
        <taxon>Nocardiaceae</taxon>
        <taxon>Nocardia</taxon>
    </lineage>
</organism>
<evidence type="ECO:0000256" key="4">
    <source>
        <dbReference type="PIRSR" id="PIRSR001365-1"/>
    </source>
</evidence>
<evidence type="ECO:0000256" key="3">
    <source>
        <dbReference type="PIRNR" id="PIRNR001365"/>
    </source>
</evidence>
<dbReference type="OrthoDB" id="9778880at2"/>
<comment type="caution">
    <text evidence="6">The sequence shown here is derived from an EMBL/GenBank/DDBJ whole genome shotgun (WGS) entry which is preliminary data.</text>
</comment>
<evidence type="ECO:0000256" key="1">
    <source>
        <dbReference type="ARBA" id="ARBA00023239"/>
    </source>
</evidence>
<keyword evidence="1 3" id="KW-0456">Lyase</keyword>
<evidence type="ECO:0008006" key="8">
    <source>
        <dbReference type="Google" id="ProtNLM"/>
    </source>
</evidence>
<dbReference type="GO" id="GO:0008840">
    <property type="term" value="F:4-hydroxy-tetrahydrodipicolinate synthase activity"/>
    <property type="evidence" value="ECO:0007669"/>
    <property type="project" value="TreeGrafter"/>
</dbReference>
<dbReference type="CDD" id="cd00408">
    <property type="entry name" value="DHDPS-like"/>
    <property type="match status" value="1"/>
</dbReference>
<dbReference type="InterPro" id="IPR020624">
    <property type="entry name" value="Schiff_base-form_aldolases_CS"/>
</dbReference>
<dbReference type="SMART" id="SM01130">
    <property type="entry name" value="DHDPS"/>
    <property type="match status" value="1"/>
</dbReference>
<evidence type="ECO:0000256" key="5">
    <source>
        <dbReference type="PIRSR" id="PIRSR001365-2"/>
    </source>
</evidence>
<dbReference type="InterPro" id="IPR013785">
    <property type="entry name" value="Aldolase_TIM"/>
</dbReference>
<keyword evidence="2" id="KW-0704">Schiff base</keyword>
<dbReference type="SUPFAM" id="SSF51569">
    <property type="entry name" value="Aldolase"/>
    <property type="match status" value="1"/>
</dbReference>
<dbReference type="Proteomes" id="UP000239874">
    <property type="component" value="Unassembled WGS sequence"/>
</dbReference>
<dbReference type="InterPro" id="IPR002220">
    <property type="entry name" value="DapA-like"/>
</dbReference>
<dbReference type="InterPro" id="IPR020625">
    <property type="entry name" value="Schiff_base-form_aldolases_AS"/>
</dbReference>
<dbReference type="PRINTS" id="PR00146">
    <property type="entry name" value="DHPICSNTHASE"/>
</dbReference>
<name>A0A2S6A7R7_9NOCA</name>
<dbReference type="AlphaFoldDB" id="A0A2S6A7R7"/>